<keyword evidence="2" id="KW-1185">Reference proteome</keyword>
<evidence type="ECO:0000313" key="1">
    <source>
        <dbReference type="EMBL" id="KRY28382.1"/>
    </source>
</evidence>
<dbReference type="InParanoid" id="A0A0V1AUK9"/>
<accession>A0A0V1AUK9</accession>
<comment type="caution">
    <text evidence="1">The sequence shown here is derived from an EMBL/GenBank/DDBJ whole genome shotgun (WGS) entry which is preliminary data.</text>
</comment>
<organism evidence="1 2">
    <name type="scientific">Trichinella spiralis</name>
    <name type="common">Trichina worm</name>
    <dbReference type="NCBI Taxonomy" id="6334"/>
    <lineage>
        <taxon>Eukaryota</taxon>
        <taxon>Metazoa</taxon>
        <taxon>Ecdysozoa</taxon>
        <taxon>Nematoda</taxon>
        <taxon>Enoplea</taxon>
        <taxon>Dorylaimia</taxon>
        <taxon>Trichinellida</taxon>
        <taxon>Trichinellidae</taxon>
        <taxon>Trichinella</taxon>
    </lineage>
</organism>
<dbReference type="AlphaFoldDB" id="A0A0V1AUK9"/>
<reference evidence="1 2" key="1">
    <citation type="submission" date="2015-01" db="EMBL/GenBank/DDBJ databases">
        <title>Evolution of Trichinella species and genotypes.</title>
        <authorList>
            <person name="Korhonen P.K."/>
            <person name="Edoardo P."/>
            <person name="Giuseppe L.R."/>
            <person name="Gasser R.B."/>
        </authorList>
    </citation>
    <scope>NUCLEOTIDE SEQUENCE [LARGE SCALE GENOMIC DNA]</scope>
    <source>
        <strain evidence="1">ISS3</strain>
    </source>
</reference>
<sequence length="67" mass="7967">MLLEVFELVFNKVTSRMVKVMLRCLRHVQVTLKRIRFPPQIDRAPVITDAVMDEIVKRGIFQNFNQH</sequence>
<dbReference type="Proteomes" id="UP000054776">
    <property type="component" value="Unassembled WGS sequence"/>
</dbReference>
<name>A0A0V1AUK9_TRISP</name>
<protein>
    <submittedName>
        <fullName evidence="1">Uncharacterized protein</fullName>
    </submittedName>
</protein>
<gene>
    <name evidence="1" type="ORF">T01_2976</name>
</gene>
<dbReference type="EMBL" id="JYDH01000206">
    <property type="protein sequence ID" value="KRY28382.1"/>
    <property type="molecule type" value="Genomic_DNA"/>
</dbReference>
<proteinExistence type="predicted"/>
<evidence type="ECO:0000313" key="2">
    <source>
        <dbReference type="Proteomes" id="UP000054776"/>
    </source>
</evidence>